<sequence length="1135" mass="125910">MAAFFCSCHPTMRFPLTLFQFLSILSLFCSNSASAQCLDNQKSSLLTLFGSSPISSWTPNTDCCIWKGVTCDGSGHVTGLDLTNHGIRAPINSTSLTTLSSLRNLNLSSNLFNSYIPVSISGLSKLTHLNLSNSGFKGHVPVEISHIKGLESLDLSFSSSFPSLRFRSHDFGHVIGNLSGLRELILDGVDISSPAPESLGMLANLTSLHLSLCNLKGEFPVKIFRLQNLETIDLSGNSLLSGTLPEFPSDSKLQILSLSSTSFTGELPNSFGNLRYLRRLEVNACNFSGRIPSSLGRISQLSHFDISLNNFSGQVPSLENLTLLAILDLSTNRFSGRIPSLSSLKNAVRINLSNNNLSGTIDSSFGEGHLSLESLRLHNNSLVGKIPSSLFTLPSLMYLDLSQNQFDLPLDEFGNASSSLFHLNLINNKLQGPIPSSVFQLIGLAFLLLSSNNFSGTVNLLMLQNLKNLSYLNLSNNRLSVNASGTATSFPQLDSLELSSCNLVEFPKFLKNQSRLSYLDLSNNKINGEIPNWIWRVGSGSLIGLNLSHNMLYSYELPTVDLSLSSLIWLDLHSNKLQGSIPIPPPTVSILDYSYNNFTSVIPENISLYFRDTFILFSLAGNNIGGKIPSSLCNAIKLTALDLSMNNLSGSIPHCLAEMDNLRVLNLEKNDFSGIIPHRFGHGCSLQTLNLNKNRLEGSLPRSLTYCKQLEVLNIGNNGINDSFPSWLGSLKHLQVLILRSNKFHGPIHQPEDRDAFSKLHIIDLSSNGFTSNLSFKWFTNLKGMMDDGPEHQQILEFMFPELYQYYRERVTITLKGLEMEFSKVLTIFSSIDFSNNKFLGRIPKEIGNLKSLLVLNMSHNDFSGPIPSSFGNLRQLESLDLSMNRLSGEIPVQLTALSFLSVLNLSQNRLVGRIPQAQQFLTFANNSFEGNPGLCGPPLSMQCEAPQEPEAPGETRSANLPSRKHFDWRYMCIGLGFGFGNWMVMGPIIFWPRGRLWYYKHVDKILAMATVWWDEYGMRMTVVTQRAYDRSGRARPGRGSRAPAGVRFMVPVRLRLSSAKPGSNTHPGWKTASRGPASRHRPALDSHLIKSSKASQNLVSYRNCTYNWRRLWEERDCQSSFILWLGELQKVEGT</sequence>
<dbReference type="FunFam" id="3.80.10.10:FF:000111">
    <property type="entry name" value="LRR receptor-like serine/threonine-protein kinase ERECTA"/>
    <property type="match status" value="1"/>
</dbReference>
<dbReference type="FunFam" id="3.80.10.10:FF:000095">
    <property type="entry name" value="LRR receptor-like serine/threonine-protein kinase GSO1"/>
    <property type="match status" value="2"/>
</dbReference>
<keyword evidence="9" id="KW-0472">Membrane</keyword>
<dbReference type="STRING" id="337451.A0A3S3N172"/>
<dbReference type="Gene3D" id="3.80.10.10">
    <property type="entry name" value="Ribonuclease Inhibitor"/>
    <property type="match status" value="7"/>
</dbReference>
<evidence type="ECO:0000256" key="9">
    <source>
        <dbReference type="ARBA" id="ARBA00023136"/>
    </source>
</evidence>
<keyword evidence="6 12" id="KW-0732">Signal</keyword>
<protein>
    <submittedName>
        <fullName evidence="14">Receptor-like protein 12</fullName>
    </submittedName>
</protein>
<dbReference type="Pfam" id="PF00560">
    <property type="entry name" value="LRR_1"/>
    <property type="match status" value="10"/>
</dbReference>
<evidence type="ECO:0000313" key="14">
    <source>
        <dbReference type="EMBL" id="RWR78884.1"/>
    </source>
</evidence>
<evidence type="ECO:0000256" key="4">
    <source>
        <dbReference type="ARBA" id="ARBA00022614"/>
    </source>
</evidence>
<feature type="domain" description="Leucine-rich repeat-containing N-terminal plant-type" evidence="13">
    <location>
        <begin position="41"/>
        <end position="72"/>
    </location>
</feature>
<feature type="region of interest" description="Disordered" evidence="11">
    <location>
        <begin position="1059"/>
        <end position="1084"/>
    </location>
</feature>
<evidence type="ECO:0000256" key="8">
    <source>
        <dbReference type="ARBA" id="ARBA00022989"/>
    </source>
</evidence>
<keyword evidence="14" id="KW-0675">Receptor</keyword>
<dbReference type="PANTHER" id="PTHR48061">
    <property type="entry name" value="LEUCINE-RICH REPEAT RECEPTOR PROTEIN KINASE EMS1-LIKE-RELATED"/>
    <property type="match status" value="1"/>
</dbReference>
<evidence type="ECO:0000256" key="3">
    <source>
        <dbReference type="ARBA" id="ARBA00022475"/>
    </source>
</evidence>
<evidence type="ECO:0000256" key="11">
    <source>
        <dbReference type="SAM" id="MobiDB-lite"/>
    </source>
</evidence>
<keyword evidence="8" id="KW-1133">Transmembrane helix</keyword>
<proteinExistence type="inferred from homology"/>
<dbReference type="PANTHER" id="PTHR48061:SF2">
    <property type="entry name" value="RECEPTOR LIKE PROTEIN 30-LIKE"/>
    <property type="match status" value="1"/>
</dbReference>
<evidence type="ECO:0000256" key="1">
    <source>
        <dbReference type="ARBA" id="ARBA00004251"/>
    </source>
</evidence>
<feature type="chain" id="PRO_5018662433" evidence="12">
    <location>
        <begin position="36"/>
        <end position="1135"/>
    </location>
</feature>
<evidence type="ECO:0000256" key="12">
    <source>
        <dbReference type="SAM" id="SignalP"/>
    </source>
</evidence>
<keyword evidence="7" id="KW-0677">Repeat</keyword>
<dbReference type="PRINTS" id="PR00019">
    <property type="entry name" value="LEURICHRPT"/>
</dbReference>
<dbReference type="AlphaFoldDB" id="A0A3S3N172"/>
<comment type="subcellular location">
    <subcellularLocation>
        <location evidence="1">Cell membrane</location>
        <topology evidence="1">Single-pass type I membrane protein</topology>
    </subcellularLocation>
</comment>
<dbReference type="EMBL" id="QPKB01000003">
    <property type="protein sequence ID" value="RWR78884.1"/>
    <property type="molecule type" value="Genomic_DNA"/>
</dbReference>
<keyword evidence="3" id="KW-1003">Cell membrane</keyword>
<evidence type="ECO:0000259" key="13">
    <source>
        <dbReference type="Pfam" id="PF08263"/>
    </source>
</evidence>
<comment type="similarity">
    <text evidence="2">Belongs to the RLP family.</text>
</comment>
<dbReference type="Pfam" id="PF08263">
    <property type="entry name" value="LRRNT_2"/>
    <property type="match status" value="1"/>
</dbReference>
<gene>
    <name evidence="14" type="ORF">CKAN_00743700</name>
</gene>
<reference evidence="14 15" key="1">
    <citation type="journal article" date="2019" name="Nat. Plants">
        <title>Stout camphor tree genome fills gaps in understanding of flowering plant genome evolution.</title>
        <authorList>
            <person name="Chaw S.M."/>
            <person name="Liu Y.C."/>
            <person name="Wu Y.W."/>
            <person name="Wang H.Y."/>
            <person name="Lin C.I."/>
            <person name="Wu C.S."/>
            <person name="Ke H.M."/>
            <person name="Chang L.Y."/>
            <person name="Hsu C.Y."/>
            <person name="Yang H.T."/>
            <person name="Sudianto E."/>
            <person name="Hsu M.H."/>
            <person name="Wu K.P."/>
            <person name="Wang L.N."/>
            <person name="Leebens-Mack J.H."/>
            <person name="Tsai I.J."/>
        </authorList>
    </citation>
    <scope>NUCLEOTIDE SEQUENCE [LARGE SCALE GENOMIC DNA]</scope>
    <source>
        <strain evidence="15">cv. Chaw 1501</strain>
        <tissue evidence="14">Young leaves</tissue>
    </source>
</reference>
<dbReference type="Proteomes" id="UP000283530">
    <property type="component" value="Unassembled WGS sequence"/>
</dbReference>
<accession>A0A3S3N172</accession>
<dbReference type="InterPro" id="IPR032675">
    <property type="entry name" value="LRR_dom_sf"/>
</dbReference>
<evidence type="ECO:0000256" key="10">
    <source>
        <dbReference type="ARBA" id="ARBA00023180"/>
    </source>
</evidence>
<evidence type="ECO:0000256" key="2">
    <source>
        <dbReference type="ARBA" id="ARBA00009592"/>
    </source>
</evidence>
<dbReference type="OrthoDB" id="676979at2759"/>
<dbReference type="InterPro" id="IPR013210">
    <property type="entry name" value="LRR_N_plant-typ"/>
</dbReference>
<evidence type="ECO:0000313" key="15">
    <source>
        <dbReference type="Proteomes" id="UP000283530"/>
    </source>
</evidence>
<dbReference type="SMART" id="SM00369">
    <property type="entry name" value="LRR_TYP"/>
    <property type="match status" value="7"/>
</dbReference>
<dbReference type="InterPro" id="IPR001611">
    <property type="entry name" value="Leu-rich_rpt"/>
</dbReference>
<keyword evidence="4" id="KW-0433">Leucine-rich repeat</keyword>
<evidence type="ECO:0000256" key="6">
    <source>
        <dbReference type="ARBA" id="ARBA00022729"/>
    </source>
</evidence>
<organism evidence="14 15">
    <name type="scientific">Cinnamomum micranthum f. kanehirae</name>
    <dbReference type="NCBI Taxonomy" id="337451"/>
    <lineage>
        <taxon>Eukaryota</taxon>
        <taxon>Viridiplantae</taxon>
        <taxon>Streptophyta</taxon>
        <taxon>Embryophyta</taxon>
        <taxon>Tracheophyta</taxon>
        <taxon>Spermatophyta</taxon>
        <taxon>Magnoliopsida</taxon>
        <taxon>Magnoliidae</taxon>
        <taxon>Laurales</taxon>
        <taxon>Lauraceae</taxon>
        <taxon>Cinnamomum</taxon>
    </lineage>
</organism>
<dbReference type="InterPro" id="IPR003591">
    <property type="entry name" value="Leu-rich_rpt_typical-subtyp"/>
</dbReference>
<comment type="caution">
    <text evidence="14">The sequence shown here is derived from an EMBL/GenBank/DDBJ whole genome shotgun (WGS) entry which is preliminary data.</text>
</comment>
<evidence type="ECO:0000256" key="5">
    <source>
        <dbReference type="ARBA" id="ARBA00022692"/>
    </source>
</evidence>
<keyword evidence="10" id="KW-0325">Glycoprotein</keyword>
<dbReference type="Pfam" id="PF13855">
    <property type="entry name" value="LRR_8"/>
    <property type="match status" value="1"/>
</dbReference>
<dbReference type="SUPFAM" id="SSF52058">
    <property type="entry name" value="L domain-like"/>
    <property type="match status" value="3"/>
</dbReference>
<dbReference type="InterPro" id="IPR046956">
    <property type="entry name" value="RLP23-like"/>
</dbReference>
<name>A0A3S3N172_9MAGN</name>
<feature type="signal peptide" evidence="12">
    <location>
        <begin position="1"/>
        <end position="35"/>
    </location>
</feature>
<keyword evidence="5" id="KW-0812">Transmembrane</keyword>
<keyword evidence="15" id="KW-1185">Reference proteome</keyword>
<dbReference type="GO" id="GO:0005886">
    <property type="term" value="C:plasma membrane"/>
    <property type="evidence" value="ECO:0007669"/>
    <property type="project" value="UniProtKB-SubCell"/>
</dbReference>
<evidence type="ECO:0000256" key="7">
    <source>
        <dbReference type="ARBA" id="ARBA00022737"/>
    </source>
</evidence>